<proteinExistence type="predicted"/>
<evidence type="ECO:0000313" key="2">
    <source>
        <dbReference type="EMBL" id="CDP18616.1"/>
    </source>
</evidence>
<feature type="region of interest" description="Disordered" evidence="1">
    <location>
        <begin position="53"/>
        <end position="101"/>
    </location>
</feature>
<dbReference type="EMBL" id="HG739343">
    <property type="protein sequence ID" value="CDP18616.1"/>
    <property type="molecule type" value="Genomic_DNA"/>
</dbReference>
<dbReference type="AlphaFoldDB" id="A0A068VD08"/>
<evidence type="ECO:0000256" key="1">
    <source>
        <dbReference type="SAM" id="MobiDB-lite"/>
    </source>
</evidence>
<name>A0A068VD08_COFCA</name>
<accession>A0A068VD08</accession>
<dbReference type="STRING" id="49390.A0A068VD08"/>
<dbReference type="InParanoid" id="A0A068VD08"/>
<protein>
    <submittedName>
        <fullName evidence="2">DH200=94 genomic scaffold, scaffold_259</fullName>
    </submittedName>
</protein>
<dbReference type="Gramene" id="CDP18616">
    <property type="protein sequence ID" value="CDP18616"/>
    <property type="gene ID" value="GSCOC_T00010366001"/>
</dbReference>
<organism evidence="2 3">
    <name type="scientific">Coffea canephora</name>
    <name type="common">Robusta coffee</name>
    <dbReference type="NCBI Taxonomy" id="49390"/>
    <lineage>
        <taxon>Eukaryota</taxon>
        <taxon>Viridiplantae</taxon>
        <taxon>Streptophyta</taxon>
        <taxon>Embryophyta</taxon>
        <taxon>Tracheophyta</taxon>
        <taxon>Spermatophyta</taxon>
        <taxon>Magnoliopsida</taxon>
        <taxon>eudicotyledons</taxon>
        <taxon>Gunneridae</taxon>
        <taxon>Pentapetalae</taxon>
        <taxon>asterids</taxon>
        <taxon>lamiids</taxon>
        <taxon>Gentianales</taxon>
        <taxon>Rubiaceae</taxon>
        <taxon>Ixoroideae</taxon>
        <taxon>Gardenieae complex</taxon>
        <taxon>Bertiereae - Coffeeae clade</taxon>
        <taxon>Coffeeae</taxon>
        <taxon>Coffea</taxon>
    </lineage>
</organism>
<sequence length="150" mass="16642">MNCVDDDTKETVTFRAVSRDEEGRKRAEKAEVDSYNVDTLKYIGKKLIDKGVQRQDRRPIDGIPLGRQHKSGHGGKRTWEGPSPCYLSPMAPPAIDENDPNYVDEEAEDRILRGEVSGVAGLVVGELELPKLAEEGVARIDVDPQLQTNI</sequence>
<dbReference type="Proteomes" id="UP000295252">
    <property type="component" value="Unassembled WGS sequence"/>
</dbReference>
<dbReference type="FunCoup" id="A0A068VD08">
    <property type="interactions" value="77"/>
</dbReference>
<dbReference type="OrthoDB" id="1899413at2759"/>
<reference evidence="3" key="1">
    <citation type="journal article" date="2014" name="Science">
        <title>The coffee genome provides insight into the convergent evolution of caffeine biosynthesis.</title>
        <authorList>
            <person name="Denoeud F."/>
            <person name="Carretero-Paulet L."/>
            <person name="Dereeper A."/>
            <person name="Droc G."/>
            <person name="Guyot R."/>
            <person name="Pietrella M."/>
            <person name="Zheng C."/>
            <person name="Alberti A."/>
            <person name="Anthony F."/>
            <person name="Aprea G."/>
            <person name="Aury J.M."/>
            <person name="Bento P."/>
            <person name="Bernard M."/>
            <person name="Bocs S."/>
            <person name="Campa C."/>
            <person name="Cenci A."/>
            <person name="Combes M.C."/>
            <person name="Crouzillat D."/>
            <person name="Da Silva C."/>
            <person name="Daddiego L."/>
            <person name="De Bellis F."/>
            <person name="Dussert S."/>
            <person name="Garsmeur O."/>
            <person name="Gayraud T."/>
            <person name="Guignon V."/>
            <person name="Jahn K."/>
            <person name="Jamilloux V."/>
            <person name="Joet T."/>
            <person name="Labadie K."/>
            <person name="Lan T."/>
            <person name="Leclercq J."/>
            <person name="Lepelley M."/>
            <person name="Leroy T."/>
            <person name="Li L.T."/>
            <person name="Librado P."/>
            <person name="Lopez L."/>
            <person name="Munoz A."/>
            <person name="Noel B."/>
            <person name="Pallavicini A."/>
            <person name="Perrotta G."/>
            <person name="Poncet V."/>
            <person name="Pot D."/>
            <person name="Priyono X."/>
            <person name="Rigoreau M."/>
            <person name="Rouard M."/>
            <person name="Rozas J."/>
            <person name="Tranchant-Dubreuil C."/>
            <person name="VanBuren R."/>
            <person name="Zhang Q."/>
            <person name="Andrade A.C."/>
            <person name="Argout X."/>
            <person name="Bertrand B."/>
            <person name="de Kochko A."/>
            <person name="Graziosi G."/>
            <person name="Henry R.J."/>
            <person name="Jayarama X."/>
            <person name="Ming R."/>
            <person name="Nagai C."/>
            <person name="Rounsley S."/>
            <person name="Sankoff D."/>
            <person name="Giuliano G."/>
            <person name="Albert V.A."/>
            <person name="Wincker P."/>
            <person name="Lashermes P."/>
        </authorList>
    </citation>
    <scope>NUCLEOTIDE SEQUENCE [LARGE SCALE GENOMIC DNA]</scope>
    <source>
        <strain evidence="3">cv. DH200-94</strain>
    </source>
</reference>
<feature type="compositionally biased region" description="Basic residues" evidence="1">
    <location>
        <begin position="67"/>
        <end position="76"/>
    </location>
</feature>
<evidence type="ECO:0000313" key="3">
    <source>
        <dbReference type="Proteomes" id="UP000295252"/>
    </source>
</evidence>
<keyword evidence="3" id="KW-1185">Reference proteome</keyword>
<dbReference type="OMA" id="GGKRTWE"/>
<gene>
    <name evidence="2" type="ORF">GSCOC_T00010366001</name>
</gene>
<dbReference type="PhylomeDB" id="A0A068VD08"/>